<name>X1RI14_9ZZZZ</name>
<dbReference type="EMBL" id="BARW01009420">
    <property type="protein sequence ID" value="GAI80258.1"/>
    <property type="molecule type" value="Genomic_DNA"/>
</dbReference>
<evidence type="ECO:0000256" key="1">
    <source>
        <dbReference type="SAM" id="Phobius"/>
    </source>
</evidence>
<keyword evidence="1" id="KW-1133">Transmembrane helix</keyword>
<keyword evidence="1" id="KW-0812">Transmembrane</keyword>
<proteinExistence type="predicted"/>
<protein>
    <submittedName>
        <fullName evidence="2">Uncharacterized protein</fullName>
    </submittedName>
</protein>
<comment type="caution">
    <text evidence="2">The sequence shown here is derived from an EMBL/GenBank/DDBJ whole genome shotgun (WGS) entry which is preliminary data.</text>
</comment>
<gene>
    <name evidence="2" type="ORF">S12H4_18955</name>
</gene>
<accession>X1RI14</accession>
<keyword evidence="1" id="KW-0472">Membrane</keyword>
<evidence type="ECO:0000313" key="2">
    <source>
        <dbReference type="EMBL" id="GAI80258.1"/>
    </source>
</evidence>
<feature type="transmembrane region" description="Helical" evidence="1">
    <location>
        <begin position="6"/>
        <end position="25"/>
    </location>
</feature>
<dbReference type="AlphaFoldDB" id="X1RI14"/>
<organism evidence="2">
    <name type="scientific">marine sediment metagenome</name>
    <dbReference type="NCBI Taxonomy" id="412755"/>
    <lineage>
        <taxon>unclassified sequences</taxon>
        <taxon>metagenomes</taxon>
        <taxon>ecological metagenomes</taxon>
    </lineage>
</organism>
<sequence length="164" mass="18042">MKKKLLIGLGSLVGICIIIGIIAVVTTTEEPAMEKPEVEAFEKEPDKGGKVEEVLEEKIRPPTFESILITGSSDKTSPPFRVTTKEWVIDWSYVPDPEWAAALVPGMNVFGFFVYPRGETVMYVESVMFPEGTSGTIYSYAGAGEYYIQVIGNAKSWEVVISPP</sequence>
<reference evidence="2" key="1">
    <citation type="journal article" date="2014" name="Front. Microbiol.">
        <title>High frequency of phylogenetically diverse reductive dehalogenase-homologous genes in deep subseafloor sedimentary metagenomes.</title>
        <authorList>
            <person name="Kawai M."/>
            <person name="Futagami T."/>
            <person name="Toyoda A."/>
            <person name="Takaki Y."/>
            <person name="Nishi S."/>
            <person name="Hori S."/>
            <person name="Arai W."/>
            <person name="Tsubouchi T."/>
            <person name="Morono Y."/>
            <person name="Uchiyama I."/>
            <person name="Ito T."/>
            <person name="Fujiyama A."/>
            <person name="Inagaki F."/>
            <person name="Takami H."/>
        </authorList>
    </citation>
    <scope>NUCLEOTIDE SEQUENCE</scope>
    <source>
        <strain evidence="2">Expedition CK06-06</strain>
    </source>
</reference>